<reference evidence="2 3" key="1">
    <citation type="submission" date="2016-05" db="EMBL/GenBank/DDBJ databases">
        <title>Microbial consortia oxidize butane by reversing methanogenesis.</title>
        <authorList>
            <person name="Laso-Perez R."/>
            <person name="Richter M."/>
            <person name="Wegener G."/>
            <person name="Musat F."/>
        </authorList>
    </citation>
    <scope>NUCLEOTIDE SEQUENCE [LARGE SCALE GENOMIC DNA]</scope>
    <source>
        <strain evidence="2">BOX1</strain>
    </source>
</reference>
<dbReference type="AlphaFoldDB" id="A0A1F2P5W5"/>
<evidence type="ECO:0000313" key="2">
    <source>
        <dbReference type="EMBL" id="OFV66111.1"/>
    </source>
</evidence>
<comment type="caution">
    <text evidence="2">The sequence shown here is derived from an EMBL/GenBank/DDBJ whole genome shotgun (WGS) entry which is preliminary data.</text>
</comment>
<evidence type="ECO:0000313" key="3">
    <source>
        <dbReference type="Proteomes" id="UP000185779"/>
    </source>
</evidence>
<gene>
    <name evidence="1" type="ORF">ENI32_00055</name>
    <name evidence="2" type="ORF">SBU_001048</name>
</gene>
<evidence type="ECO:0000313" key="1">
    <source>
        <dbReference type="EMBL" id="HEC56274.1"/>
    </source>
</evidence>
<dbReference type="EMBL" id="DRIE01000001">
    <property type="protein sequence ID" value="HEC56274.1"/>
    <property type="molecule type" value="Genomic_DNA"/>
</dbReference>
<sequence>MSEEMKKRVLGLVSLHRSVIAEGGGSLCKKFNQEAARVLLELEEEGLFDLSDRMMDILAQCKGQSRGEHDGICERGRMVQGMLDAIEKWVQD</sequence>
<keyword evidence="3" id="KW-1185">Reference proteome</keyword>
<reference evidence="1" key="2">
    <citation type="journal article" date="2020" name="mSystems">
        <title>Genome- and Community-Level Interaction Insights into Carbon Utilization and Element Cycling Functions of Hydrothermarchaeota in Hydrothermal Sediment.</title>
        <authorList>
            <person name="Zhou Z."/>
            <person name="Liu Y."/>
            <person name="Xu W."/>
            <person name="Pan J."/>
            <person name="Luo Z.H."/>
            <person name="Li M."/>
        </authorList>
    </citation>
    <scope>NUCLEOTIDE SEQUENCE [LARGE SCALE GENOMIC DNA]</scope>
    <source>
        <strain evidence="1">HyVt-386</strain>
    </source>
</reference>
<dbReference type="EMBL" id="LYOR01000004">
    <property type="protein sequence ID" value="OFV66111.1"/>
    <property type="molecule type" value="Genomic_DNA"/>
</dbReference>
<dbReference type="Proteomes" id="UP000185779">
    <property type="component" value="Unassembled WGS sequence"/>
</dbReference>
<name>A0A1F2P5W5_9EURY</name>
<proteinExistence type="predicted"/>
<organism evidence="2 3">
    <name type="scientific">Candidatus Syntropharchaeum butanivorans</name>
    <dbReference type="NCBI Taxonomy" id="1839936"/>
    <lineage>
        <taxon>Archaea</taxon>
        <taxon>Methanobacteriati</taxon>
        <taxon>Methanobacteriota</taxon>
        <taxon>Stenosarchaea group</taxon>
        <taxon>Methanomicrobia</taxon>
        <taxon>Methanosarcinales</taxon>
        <taxon>ANME-2 cluster</taxon>
        <taxon>Candidatus Syntropharchaeum</taxon>
    </lineage>
</organism>
<accession>A0A1F2P5W5</accession>
<dbReference type="STRING" id="1839936.SBU_001048"/>
<dbReference type="Proteomes" id="UP000885936">
    <property type="component" value="Unassembled WGS sequence"/>
</dbReference>
<protein>
    <submittedName>
        <fullName evidence="2">Uncharacterized protein</fullName>
    </submittedName>
</protein>